<accession>A0ABR4DEZ7</accession>
<keyword evidence="2" id="KW-0812">Transmembrane</keyword>
<reference evidence="3 4" key="1">
    <citation type="journal article" date="2024" name="Commun. Biol.">
        <title>Comparative genomic analysis of thermophilic fungi reveals convergent evolutionary adaptations and gene losses.</title>
        <authorList>
            <person name="Steindorff A.S."/>
            <person name="Aguilar-Pontes M.V."/>
            <person name="Robinson A.J."/>
            <person name="Andreopoulos B."/>
            <person name="LaButti K."/>
            <person name="Kuo A."/>
            <person name="Mondo S."/>
            <person name="Riley R."/>
            <person name="Otillar R."/>
            <person name="Haridas S."/>
            <person name="Lipzen A."/>
            <person name="Grimwood J."/>
            <person name="Schmutz J."/>
            <person name="Clum A."/>
            <person name="Reid I.D."/>
            <person name="Moisan M.C."/>
            <person name="Butler G."/>
            <person name="Nguyen T.T.M."/>
            <person name="Dewar K."/>
            <person name="Conant G."/>
            <person name="Drula E."/>
            <person name="Henrissat B."/>
            <person name="Hansel C."/>
            <person name="Singer S."/>
            <person name="Hutchinson M.I."/>
            <person name="de Vries R.P."/>
            <person name="Natvig D.O."/>
            <person name="Powell A.J."/>
            <person name="Tsang A."/>
            <person name="Grigoriev I.V."/>
        </authorList>
    </citation>
    <scope>NUCLEOTIDE SEQUENCE [LARGE SCALE GENOMIC DNA]</scope>
    <source>
        <strain evidence="3 4">ATCC 22073</strain>
    </source>
</reference>
<feature type="region of interest" description="Disordered" evidence="1">
    <location>
        <begin position="145"/>
        <end position="191"/>
    </location>
</feature>
<evidence type="ECO:0000256" key="2">
    <source>
        <dbReference type="SAM" id="Phobius"/>
    </source>
</evidence>
<protein>
    <submittedName>
        <fullName evidence="3">Uncharacterized protein</fullName>
    </submittedName>
</protein>
<evidence type="ECO:0000256" key="1">
    <source>
        <dbReference type="SAM" id="MobiDB-lite"/>
    </source>
</evidence>
<feature type="compositionally biased region" description="Low complexity" evidence="1">
    <location>
        <begin position="148"/>
        <end position="173"/>
    </location>
</feature>
<gene>
    <name evidence="3" type="ORF">VTJ83DRAFT_3794</name>
</gene>
<feature type="region of interest" description="Disordered" evidence="1">
    <location>
        <begin position="1"/>
        <end position="28"/>
    </location>
</feature>
<dbReference type="EMBL" id="JAZGUE010000003">
    <property type="protein sequence ID" value="KAL2268948.1"/>
    <property type="molecule type" value="Genomic_DNA"/>
</dbReference>
<organism evidence="3 4">
    <name type="scientific">Remersonia thermophila</name>
    <dbReference type="NCBI Taxonomy" id="72144"/>
    <lineage>
        <taxon>Eukaryota</taxon>
        <taxon>Fungi</taxon>
        <taxon>Dikarya</taxon>
        <taxon>Ascomycota</taxon>
        <taxon>Pezizomycotina</taxon>
        <taxon>Sordariomycetes</taxon>
        <taxon>Sordariomycetidae</taxon>
        <taxon>Sordariales</taxon>
        <taxon>Sordariales incertae sedis</taxon>
        <taxon>Remersonia</taxon>
    </lineage>
</organism>
<keyword evidence="2" id="KW-0472">Membrane</keyword>
<evidence type="ECO:0000313" key="4">
    <source>
        <dbReference type="Proteomes" id="UP001600064"/>
    </source>
</evidence>
<keyword evidence="2" id="KW-1133">Transmembrane helix</keyword>
<dbReference type="GeneID" id="98124855"/>
<feature type="compositionally biased region" description="Polar residues" evidence="1">
    <location>
        <begin position="233"/>
        <end position="247"/>
    </location>
</feature>
<keyword evidence="4" id="KW-1185">Reference proteome</keyword>
<evidence type="ECO:0000313" key="3">
    <source>
        <dbReference type="EMBL" id="KAL2268948.1"/>
    </source>
</evidence>
<sequence>MDIAPTRGVTATGMAITPPPSIRGPKRKWARQKELDTCGVEATDLDRGLVCRGDRTCATAPTAIGTALTQTRLFVFCCELSEDECTPPYTACIDSSDVGTFLTSDPNALTCTAAGSTLCQTWSWVSDGALGFGCGRTGGVIPILPEPTLTTSSTTSTGKTTTRATTPGTASPTDDAPPTLTGGVGPSQPGYSAPLNRDTAIGIAVGVGLPVVIVICLGIFLVYNRRQRKKAAAQQNTQPSLQGTNAAVETKHRVATW</sequence>
<proteinExistence type="predicted"/>
<name>A0ABR4DEZ7_9PEZI</name>
<feature type="region of interest" description="Disordered" evidence="1">
    <location>
        <begin position="233"/>
        <end position="257"/>
    </location>
</feature>
<comment type="caution">
    <text evidence="3">The sequence shown here is derived from an EMBL/GenBank/DDBJ whole genome shotgun (WGS) entry which is preliminary data.</text>
</comment>
<dbReference type="Proteomes" id="UP001600064">
    <property type="component" value="Unassembled WGS sequence"/>
</dbReference>
<dbReference type="CDD" id="cd12087">
    <property type="entry name" value="TM_EGFR-like"/>
    <property type="match status" value="1"/>
</dbReference>
<feature type="transmembrane region" description="Helical" evidence="2">
    <location>
        <begin position="200"/>
        <end position="223"/>
    </location>
</feature>
<dbReference type="RefSeq" id="XP_070867672.1">
    <property type="nucleotide sequence ID" value="XM_071010211.1"/>
</dbReference>